<sequence>MLAALKNFISELAGDANAPKPFEAADYQLAAAALLVNIASVDGEFDDKEKARIEQLIEARFGLKGDEAHELIEAARESERDAVDLYRFTSVLKRRLDEDGRRQIIGMLWDMAHADGEVHEFEENVVWRVAELLGVSTRDRVELRRESRDGVEAPPTGPWGAPKPVAPKPGDA</sequence>
<dbReference type="SUPFAM" id="SSF158682">
    <property type="entry name" value="TerB-like"/>
    <property type="match status" value="1"/>
</dbReference>
<reference evidence="3 4" key="1">
    <citation type="submission" date="2024-02" db="EMBL/GenBank/DDBJ databases">
        <authorList>
            <person name="Grouzdev D."/>
        </authorList>
    </citation>
    <scope>NUCLEOTIDE SEQUENCE [LARGE SCALE GENOMIC DNA]</scope>
    <source>
        <strain evidence="3 4">9N</strain>
    </source>
</reference>
<dbReference type="Proteomes" id="UP001350748">
    <property type="component" value="Unassembled WGS sequence"/>
</dbReference>
<dbReference type="RefSeq" id="WP_332079803.1">
    <property type="nucleotide sequence ID" value="NZ_JAZHYN010000001.1"/>
</dbReference>
<dbReference type="InterPro" id="IPR007791">
    <property type="entry name" value="DjlA_N"/>
</dbReference>
<dbReference type="InterPro" id="IPR029024">
    <property type="entry name" value="TerB-like"/>
</dbReference>
<name>A0ABU7XC11_9HYPH</name>
<accession>A0ABU7XC11</accession>
<feature type="region of interest" description="Disordered" evidence="1">
    <location>
        <begin position="143"/>
        <end position="172"/>
    </location>
</feature>
<evidence type="ECO:0000259" key="2">
    <source>
        <dbReference type="Pfam" id="PF05099"/>
    </source>
</evidence>
<evidence type="ECO:0000313" key="3">
    <source>
        <dbReference type="EMBL" id="MEF3364922.1"/>
    </source>
</evidence>
<keyword evidence="4" id="KW-1185">Reference proteome</keyword>
<protein>
    <submittedName>
        <fullName evidence="3">TerB family tellurite resistance protein</fullName>
    </submittedName>
</protein>
<proteinExistence type="predicted"/>
<dbReference type="Pfam" id="PF05099">
    <property type="entry name" value="TerB"/>
    <property type="match status" value="1"/>
</dbReference>
<dbReference type="Gene3D" id="1.10.3680.10">
    <property type="entry name" value="TerB-like"/>
    <property type="match status" value="1"/>
</dbReference>
<evidence type="ECO:0000313" key="4">
    <source>
        <dbReference type="Proteomes" id="UP001350748"/>
    </source>
</evidence>
<comment type="caution">
    <text evidence="3">The sequence shown here is derived from an EMBL/GenBank/DDBJ whole genome shotgun (WGS) entry which is preliminary data.</text>
</comment>
<feature type="domain" description="Co-chaperone DjlA N-terminal" evidence="2">
    <location>
        <begin position="28"/>
        <end position="144"/>
    </location>
</feature>
<dbReference type="CDD" id="cd07313">
    <property type="entry name" value="terB_like_2"/>
    <property type="match status" value="1"/>
</dbReference>
<gene>
    <name evidence="3" type="ORF">V3H18_00065</name>
</gene>
<evidence type="ECO:0000256" key="1">
    <source>
        <dbReference type="SAM" id="MobiDB-lite"/>
    </source>
</evidence>
<dbReference type="EMBL" id="JAZHYN010000001">
    <property type="protein sequence ID" value="MEF3364922.1"/>
    <property type="molecule type" value="Genomic_DNA"/>
</dbReference>
<organism evidence="3 4">
    <name type="scientific">Methylocystis borbori</name>
    <dbReference type="NCBI Taxonomy" id="3118750"/>
    <lineage>
        <taxon>Bacteria</taxon>
        <taxon>Pseudomonadati</taxon>
        <taxon>Pseudomonadota</taxon>
        <taxon>Alphaproteobacteria</taxon>
        <taxon>Hyphomicrobiales</taxon>
        <taxon>Methylocystaceae</taxon>
        <taxon>Methylocystis</taxon>
    </lineage>
</organism>